<keyword evidence="1" id="KW-0812">Transmembrane</keyword>
<name>F6PT32_CIOIN</name>
<dbReference type="HOGENOM" id="CLU_1485227_0_0_1"/>
<reference evidence="2" key="3">
    <citation type="submission" date="2025-08" db="UniProtKB">
        <authorList>
            <consortium name="Ensembl"/>
        </authorList>
    </citation>
    <scope>IDENTIFICATION</scope>
</reference>
<keyword evidence="1" id="KW-0472">Membrane</keyword>
<feature type="transmembrane region" description="Helical" evidence="1">
    <location>
        <begin position="84"/>
        <end position="110"/>
    </location>
</feature>
<keyword evidence="3" id="KW-1185">Reference proteome</keyword>
<dbReference type="Ensembl" id="ENSCINT00000024135.2">
    <property type="protein sequence ID" value="ENSCINP00000023889.2"/>
    <property type="gene ID" value="ENSCING00000012902.2"/>
</dbReference>
<dbReference type="Proteomes" id="UP000008144">
    <property type="component" value="Chromosome 9"/>
</dbReference>
<dbReference type="AlphaFoldDB" id="F6PT32"/>
<proteinExistence type="predicted"/>
<sequence>MLNSPIESDLNLPALSNATNETRASMLMADILKPDENVSRSSYEEYMTVAYVETDNLRHISNVSDQPHGGTNGTTSVKQISTEIIVRLATSVIFSCIAAYIAISLSVYEYKIRRRTPKRRVGVVAAFIVRSVAVNGTGNSDQMAARMRACSIISSSAACAMFTGKLVYELLHTFFDGFHHCE</sequence>
<organism evidence="2 3">
    <name type="scientific">Ciona intestinalis</name>
    <name type="common">Transparent sea squirt</name>
    <name type="synonym">Ascidia intestinalis</name>
    <dbReference type="NCBI Taxonomy" id="7719"/>
    <lineage>
        <taxon>Eukaryota</taxon>
        <taxon>Metazoa</taxon>
        <taxon>Chordata</taxon>
        <taxon>Tunicata</taxon>
        <taxon>Ascidiacea</taxon>
        <taxon>Phlebobranchia</taxon>
        <taxon>Cionidae</taxon>
        <taxon>Ciona</taxon>
    </lineage>
</organism>
<keyword evidence="1" id="KW-1133">Transmembrane helix</keyword>
<reference evidence="2" key="4">
    <citation type="submission" date="2025-09" db="UniProtKB">
        <authorList>
            <consortium name="Ensembl"/>
        </authorList>
    </citation>
    <scope>IDENTIFICATION</scope>
</reference>
<dbReference type="InParanoid" id="F6PT32"/>
<dbReference type="EMBL" id="EAAA01002996">
    <property type="status" value="NOT_ANNOTATED_CDS"/>
    <property type="molecule type" value="Genomic_DNA"/>
</dbReference>
<protein>
    <submittedName>
        <fullName evidence="2">Uncharacterized protein</fullName>
    </submittedName>
</protein>
<evidence type="ECO:0000313" key="3">
    <source>
        <dbReference type="Proteomes" id="UP000008144"/>
    </source>
</evidence>
<evidence type="ECO:0000313" key="2">
    <source>
        <dbReference type="Ensembl" id="ENSCINP00000023889.2"/>
    </source>
</evidence>
<reference evidence="3" key="1">
    <citation type="journal article" date="2002" name="Science">
        <title>The draft genome of Ciona intestinalis: insights into chordate and vertebrate origins.</title>
        <authorList>
            <person name="Dehal P."/>
            <person name="Satou Y."/>
            <person name="Campbell R.K."/>
            <person name="Chapman J."/>
            <person name="Degnan B."/>
            <person name="De Tomaso A."/>
            <person name="Davidson B."/>
            <person name="Di Gregorio A."/>
            <person name="Gelpke M."/>
            <person name="Goodstein D.M."/>
            <person name="Harafuji N."/>
            <person name="Hastings K.E."/>
            <person name="Ho I."/>
            <person name="Hotta K."/>
            <person name="Huang W."/>
            <person name="Kawashima T."/>
            <person name="Lemaire P."/>
            <person name="Martinez D."/>
            <person name="Meinertzhagen I.A."/>
            <person name="Necula S."/>
            <person name="Nonaka M."/>
            <person name="Putnam N."/>
            <person name="Rash S."/>
            <person name="Saiga H."/>
            <person name="Satake M."/>
            <person name="Terry A."/>
            <person name="Yamada L."/>
            <person name="Wang H.G."/>
            <person name="Awazu S."/>
            <person name="Azumi K."/>
            <person name="Boore J."/>
            <person name="Branno M."/>
            <person name="Chin-Bow S."/>
            <person name="DeSantis R."/>
            <person name="Doyle S."/>
            <person name="Francino P."/>
            <person name="Keys D.N."/>
            <person name="Haga S."/>
            <person name="Hayashi H."/>
            <person name="Hino K."/>
            <person name="Imai K.S."/>
            <person name="Inaba K."/>
            <person name="Kano S."/>
            <person name="Kobayashi K."/>
            <person name="Kobayashi M."/>
            <person name="Lee B.I."/>
            <person name="Makabe K.W."/>
            <person name="Manohar C."/>
            <person name="Matassi G."/>
            <person name="Medina M."/>
            <person name="Mochizuki Y."/>
            <person name="Mount S."/>
            <person name="Morishita T."/>
            <person name="Miura S."/>
            <person name="Nakayama A."/>
            <person name="Nishizaka S."/>
            <person name="Nomoto H."/>
            <person name="Ohta F."/>
            <person name="Oishi K."/>
            <person name="Rigoutsos I."/>
            <person name="Sano M."/>
            <person name="Sasaki A."/>
            <person name="Sasakura Y."/>
            <person name="Shoguchi E."/>
            <person name="Shin-i T."/>
            <person name="Spagnuolo A."/>
            <person name="Stainier D."/>
            <person name="Suzuki M.M."/>
            <person name="Tassy O."/>
            <person name="Takatori N."/>
            <person name="Tokuoka M."/>
            <person name="Yagi K."/>
            <person name="Yoshizaki F."/>
            <person name="Wada S."/>
            <person name="Zhang C."/>
            <person name="Hyatt P.D."/>
            <person name="Larimer F."/>
            <person name="Detter C."/>
            <person name="Doggett N."/>
            <person name="Glavina T."/>
            <person name="Hawkins T."/>
            <person name="Richardson P."/>
            <person name="Lucas S."/>
            <person name="Kohara Y."/>
            <person name="Levine M."/>
            <person name="Satoh N."/>
            <person name="Rokhsar D.S."/>
        </authorList>
    </citation>
    <scope>NUCLEOTIDE SEQUENCE [LARGE SCALE GENOMIC DNA]</scope>
</reference>
<accession>F6PT32</accession>
<evidence type="ECO:0000256" key="1">
    <source>
        <dbReference type="SAM" id="Phobius"/>
    </source>
</evidence>
<reference evidence="2" key="2">
    <citation type="journal article" date="2008" name="Genome Biol.">
        <title>Improved genome assembly and evidence-based global gene model set for the chordate Ciona intestinalis: new insight into intron and operon populations.</title>
        <authorList>
            <person name="Satou Y."/>
            <person name="Mineta K."/>
            <person name="Ogasawara M."/>
            <person name="Sasakura Y."/>
            <person name="Shoguchi E."/>
            <person name="Ueno K."/>
            <person name="Yamada L."/>
            <person name="Matsumoto J."/>
            <person name="Wasserscheid J."/>
            <person name="Dewar K."/>
            <person name="Wiley G.B."/>
            <person name="Macmil S.L."/>
            <person name="Roe B.A."/>
            <person name="Zeller R.W."/>
            <person name="Hastings K.E."/>
            <person name="Lemaire P."/>
            <person name="Lindquist E."/>
            <person name="Endo T."/>
            <person name="Hotta K."/>
            <person name="Inaba K."/>
        </authorList>
    </citation>
    <scope>NUCLEOTIDE SEQUENCE [LARGE SCALE GENOMIC DNA]</scope>
    <source>
        <strain evidence="2">wild type</strain>
    </source>
</reference>